<organism evidence="2 3">
    <name type="scientific">Zizania palustris</name>
    <name type="common">Northern wild rice</name>
    <dbReference type="NCBI Taxonomy" id="103762"/>
    <lineage>
        <taxon>Eukaryota</taxon>
        <taxon>Viridiplantae</taxon>
        <taxon>Streptophyta</taxon>
        <taxon>Embryophyta</taxon>
        <taxon>Tracheophyta</taxon>
        <taxon>Spermatophyta</taxon>
        <taxon>Magnoliopsida</taxon>
        <taxon>Liliopsida</taxon>
        <taxon>Poales</taxon>
        <taxon>Poaceae</taxon>
        <taxon>BOP clade</taxon>
        <taxon>Oryzoideae</taxon>
        <taxon>Oryzeae</taxon>
        <taxon>Zizaniinae</taxon>
        <taxon>Zizania</taxon>
    </lineage>
</organism>
<sequence length="147" mass="16866">MTVPSPDEYLIVGLNLLSLLAENKIAEFHVELELLSPEALVHPCIRYVLDLERSFMEGTYNRLSNACQAVPYEAYVFFMDILSATVRDEIADCGVYAYDYLSAQPEWDIKNRSVLCRMAKPKSRVHIHALQQIKRIVSYAQELVRIV</sequence>
<dbReference type="GO" id="GO:0005634">
    <property type="term" value="C:nucleus"/>
    <property type="evidence" value="ECO:0007669"/>
    <property type="project" value="TreeGrafter"/>
</dbReference>
<dbReference type="InterPro" id="IPR033464">
    <property type="entry name" value="CSN8_PSD8_EIF3K"/>
</dbReference>
<dbReference type="GO" id="GO:0043161">
    <property type="term" value="P:proteasome-mediated ubiquitin-dependent protein catabolic process"/>
    <property type="evidence" value="ECO:0007669"/>
    <property type="project" value="TreeGrafter"/>
</dbReference>
<reference evidence="2" key="2">
    <citation type="submission" date="2021-02" db="EMBL/GenBank/DDBJ databases">
        <authorList>
            <person name="Kimball J.A."/>
            <person name="Haas M.W."/>
            <person name="Macchietto M."/>
            <person name="Kono T."/>
            <person name="Duquette J."/>
            <person name="Shao M."/>
        </authorList>
    </citation>
    <scope>NUCLEOTIDE SEQUENCE</scope>
    <source>
        <tissue evidence="2">Fresh leaf tissue</tissue>
    </source>
</reference>
<comment type="caution">
    <text evidence="2">The sequence shown here is derived from an EMBL/GenBank/DDBJ whole genome shotgun (WGS) entry which is preliminary data.</text>
</comment>
<keyword evidence="3" id="KW-1185">Reference proteome</keyword>
<protein>
    <recommendedName>
        <fullName evidence="1">CSN8/PSMD8/EIF3K domain-containing protein</fullName>
    </recommendedName>
</protein>
<evidence type="ECO:0000313" key="2">
    <source>
        <dbReference type="EMBL" id="KAG8043410.1"/>
    </source>
</evidence>
<gene>
    <name evidence="2" type="ORF">GUJ93_ZPchr0458g22526</name>
</gene>
<dbReference type="AlphaFoldDB" id="A0A8J5UZJ5"/>
<dbReference type="PANTHER" id="PTHR12387">
    <property type="entry name" value="26S PROTEASOME NON-ATPASE REGULATORY SUBUNIT 8"/>
    <property type="match status" value="1"/>
</dbReference>
<dbReference type="Proteomes" id="UP000729402">
    <property type="component" value="Unassembled WGS sequence"/>
</dbReference>
<dbReference type="GO" id="GO:0008541">
    <property type="term" value="C:proteasome regulatory particle, lid subcomplex"/>
    <property type="evidence" value="ECO:0007669"/>
    <property type="project" value="TreeGrafter"/>
</dbReference>
<name>A0A8J5UZJ5_ZIZPA</name>
<dbReference type="InterPro" id="IPR006746">
    <property type="entry name" value="26S_Psome_Rpn12"/>
</dbReference>
<accession>A0A8J5UZJ5</accession>
<evidence type="ECO:0000259" key="1">
    <source>
        <dbReference type="Pfam" id="PF10075"/>
    </source>
</evidence>
<dbReference type="OrthoDB" id="605775at2759"/>
<dbReference type="PANTHER" id="PTHR12387:SF4">
    <property type="entry name" value="PCI DOMAIN-CONTAINING PROTEIN"/>
    <property type="match status" value="1"/>
</dbReference>
<proteinExistence type="predicted"/>
<feature type="domain" description="CSN8/PSMD8/EIF3K" evidence="1">
    <location>
        <begin position="8"/>
        <end position="103"/>
    </location>
</feature>
<dbReference type="GO" id="GO:0005829">
    <property type="term" value="C:cytosol"/>
    <property type="evidence" value="ECO:0007669"/>
    <property type="project" value="TreeGrafter"/>
</dbReference>
<evidence type="ECO:0000313" key="3">
    <source>
        <dbReference type="Proteomes" id="UP000729402"/>
    </source>
</evidence>
<dbReference type="Pfam" id="PF10075">
    <property type="entry name" value="CSN8_PSD8_EIF3K"/>
    <property type="match status" value="1"/>
</dbReference>
<dbReference type="EMBL" id="JAAALK010000953">
    <property type="protein sequence ID" value="KAG8043410.1"/>
    <property type="molecule type" value="Genomic_DNA"/>
</dbReference>
<reference evidence="2" key="1">
    <citation type="journal article" date="2021" name="bioRxiv">
        <title>Whole Genome Assembly and Annotation of Northern Wild Rice, Zizania palustris L., Supports a Whole Genome Duplication in the Zizania Genus.</title>
        <authorList>
            <person name="Haas M."/>
            <person name="Kono T."/>
            <person name="Macchietto M."/>
            <person name="Millas R."/>
            <person name="McGilp L."/>
            <person name="Shao M."/>
            <person name="Duquette J."/>
            <person name="Hirsch C.N."/>
            <person name="Kimball J."/>
        </authorList>
    </citation>
    <scope>NUCLEOTIDE SEQUENCE</scope>
    <source>
        <tissue evidence="2">Fresh leaf tissue</tissue>
    </source>
</reference>